<dbReference type="Gene3D" id="3.40.190.10">
    <property type="entry name" value="Periplasmic binding protein-like II"/>
    <property type="match status" value="1"/>
</dbReference>
<dbReference type="PANTHER" id="PTHR38834:SF3">
    <property type="entry name" value="SOLUTE-BINDING PROTEIN FAMILY 3_N-TERMINAL DOMAIN-CONTAINING PROTEIN"/>
    <property type="match status" value="1"/>
</dbReference>
<keyword evidence="2" id="KW-1185">Reference proteome</keyword>
<comment type="caution">
    <text evidence="1">The sequence shown here is derived from an EMBL/GenBank/DDBJ whole genome shotgun (WGS) entry which is preliminary data.</text>
</comment>
<reference evidence="1 2" key="1">
    <citation type="submission" date="2020-04" db="EMBL/GenBank/DDBJ databases">
        <title>Pseudoalteromonas caenipelagi sp. nov., isolated from a tidal flat.</title>
        <authorList>
            <person name="Park S."/>
            <person name="Yoon J.-H."/>
        </authorList>
    </citation>
    <scope>NUCLEOTIDE SEQUENCE [LARGE SCALE GENOMIC DNA]</scope>
    <source>
        <strain evidence="1 2">JBTF-M23</strain>
    </source>
</reference>
<dbReference type="EMBL" id="JABBPG010000001">
    <property type="protein sequence ID" value="NOU48996.1"/>
    <property type="molecule type" value="Genomic_DNA"/>
</dbReference>
<proteinExistence type="predicted"/>
<dbReference type="PANTHER" id="PTHR38834">
    <property type="entry name" value="PERIPLASMIC SUBSTRATE BINDING PROTEIN FAMILY 3"/>
    <property type="match status" value="1"/>
</dbReference>
<dbReference type="Proteomes" id="UP000586305">
    <property type="component" value="Unassembled WGS sequence"/>
</dbReference>
<evidence type="ECO:0000313" key="2">
    <source>
        <dbReference type="Proteomes" id="UP000586305"/>
    </source>
</evidence>
<accession>A0A849V712</accession>
<dbReference type="SUPFAM" id="SSF53850">
    <property type="entry name" value="Periplasmic binding protein-like II"/>
    <property type="match status" value="1"/>
</dbReference>
<evidence type="ECO:0000313" key="1">
    <source>
        <dbReference type="EMBL" id="NOU48996.1"/>
    </source>
</evidence>
<organism evidence="1 2">
    <name type="scientific">Pseudoalteromonas caenipelagi</name>
    <dbReference type="NCBI Taxonomy" id="2726988"/>
    <lineage>
        <taxon>Bacteria</taxon>
        <taxon>Pseudomonadati</taxon>
        <taxon>Pseudomonadota</taxon>
        <taxon>Gammaproteobacteria</taxon>
        <taxon>Alteromonadales</taxon>
        <taxon>Pseudoalteromonadaceae</taxon>
        <taxon>Pseudoalteromonas</taxon>
    </lineage>
</organism>
<gene>
    <name evidence="1" type="ORF">HG263_00335</name>
</gene>
<name>A0A849V712_9GAMM</name>
<evidence type="ECO:0008006" key="3">
    <source>
        <dbReference type="Google" id="ProtNLM"/>
    </source>
</evidence>
<sequence>MNFRSRDGALTGFSVDIVKEMQKRVDDKSDIYMYPWKRAYNMALKKPNVILFTMS</sequence>
<dbReference type="AlphaFoldDB" id="A0A849V712"/>
<protein>
    <recommendedName>
        <fullName evidence="3">Extracellular solute-binding protein (Family 3)</fullName>
    </recommendedName>
</protein>